<proteinExistence type="inferred from homology"/>
<keyword evidence="5" id="KW-1133">Transmembrane helix</keyword>
<reference evidence="12" key="1">
    <citation type="submission" date="2025-08" db="UniProtKB">
        <authorList>
            <consortium name="RefSeq"/>
        </authorList>
    </citation>
    <scope>IDENTIFICATION</scope>
    <source>
        <tissue evidence="12">Gonad</tissue>
    </source>
</reference>
<dbReference type="InterPro" id="IPR005331">
    <property type="entry name" value="Sulfotransferase"/>
</dbReference>
<keyword evidence="9" id="KW-0119">Carbohydrate metabolism</keyword>
<evidence type="ECO:0000256" key="5">
    <source>
        <dbReference type="ARBA" id="ARBA00022989"/>
    </source>
</evidence>
<evidence type="ECO:0000313" key="11">
    <source>
        <dbReference type="Proteomes" id="UP000515135"/>
    </source>
</evidence>
<dbReference type="GeneID" id="109479526"/>
<comment type="subcellular location">
    <subcellularLocation>
        <location evidence="1 9">Golgi apparatus membrane</location>
        <topology evidence="1 9">Single-pass type II membrane protein</topology>
    </subcellularLocation>
</comment>
<evidence type="ECO:0000256" key="6">
    <source>
        <dbReference type="ARBA" id="ARBA00023034"/>
    </source>
</evidence>
<evidence type="ECO:0000256" key="4">
    <source>
        <dbReference type="ARBA" id="ARBA00022692"/>
    </source>
</evidence>
<keyword evidence="9" id="KW-0735">Signal-anchor</keyword>
<evidence type="ECO:0000256" key="8">
    <source>
        <dbReference type="ARBA" id="ARBA00023180"/>
    </source>
</evidence>
<keyword evidence="4" id="KW-0812">Transmembrane</keyword>
<accession>A0A6P4Z6J6</accession>
<dbReference type="OrthoDB" id="2019940at2759"/>
<dbReference type="RefSeq" id="XP_019637065.1">
    <property type="nucleotide sequence ID" value="XM_019781506.1"/>
</dbReference>
<evidence type="ECO:0000256" key="9">
    <source>
        <dbReference type="RuleBase" id="RU364020"/>
    </source>
</evidence>
<dbReference type="PANTHER" id="PTHR12137:SF33">
    <property type="entry name" value="CARBOHYDRATE SULFOTRANSFERASE 14"/>
    <property type="match status" value="1"/>
</dbReference>
<evidence type="ECO:0000256" key="7">
    <source>
        <dbReference type="ARBA" id="ARBA00023136"/>
    </source>
</evidence>
<evidence type="ECO:0000256" key="2">
    <source>
        <dbReference type="ARBA" id="ARBA00006339"/>
    </source>
</evidence>
<name>A0A6P4Z6J6_BRABE</name>
<keyword evidence="3 9" id="KW-0808">Transferase</keyword>
<feature type="compositionally biased region" description="Basic residues" evidence="10">
    <location>
        <begin position="67"/>
        <end position="77"/>
    </location>
</feature>
<organism evidence="11 12">
    <name type="scientific">Branchiostoma belcheri</name>
    <name type="common">Amphioxus</name>
    <dbReference type="NCBI Taxonomy" id="7741"/>
    <lineage>
        <taxon>Eukaryota</taxon>
        <taxon>Metazoa</taxon>
        <taxon>Chordata</taxon>
        <taxon>Cephalochordata</taxon>
        <taxon>Leptocardii</taxon>
        <taxon>Amphioxiformes</taxon>
        <taxon>Branchiostomatidae</taxon>
        <taxon>Branchiostoma</taxon>
    </lineage>
</organism>
<keyword evidence="7" id="KW-0472">Membrane</keyword>
<dbReference type="GO" id="GO:0008146">
    <property type="term" value="F:sulfotransferase activity"/>
    <property type="evidence" value="ECO:0007669"/>
    <property type="project" value="InterPro"/>
</dbReference>
<protein>
    <recommendedName>
        <fullName evidence="9">Carbohydrate sulfotransferase</fullName>
        <ecNumber evidence="9">2.8.2.-</ecNumber>
    </recommendedName>
</protein>
<dbReference type="KEGG" id="bbel:109479526"/>
<evidence type="ECO:0000313" key="12">
    <source>
        <dbReference type="RefSeq" id="XP_019637065.1"/>
    </source>
</evidence>
<dbReference type="InterPro" id="IPR018011">
    <property type="entry name" value="Carb_sulfotrans_8-10"/>
</dbReference>
<keyword evidence="8 9" id="KW-0325">Glycoprotein</keyword>
<gene>
    <name evidence="12" type="primary">LOC109479526</name>
</gene>
<evidence type="ECO:0000256" key="3">
    <source>
        <dbReference type="ARBA" id="ARBA00022679"/>
    </source>
</evidence>
<feature type="region of interest" description="Disordered" evidence="10">
    <location>
        <begin position="56"/>
        <end position="77"/>
    </location>
</feature>
<dbReference type="GO" id="GO:0000139">
    <property type="term" value="C:Golgi membrane"/>
    <property type="evidence" value="ECO:0007669"/>
    <property type="project" value="UniProtKB-SubCell"/>
</dbReference>
<dbReference type="AlphaFoldDB" id="A0A6P4Z6J6"/>
<dbReference type="GO" id="GO:0016051">
    <property type="term" value="P:carbohydrate biosynthetic process"/>
    <property type="evidence" value="ECO:0007669"/>
    <property type="project" value="InterPro"/>
</dbReference>
<dbReference type="PANTHER" id="PTHR12137">
    <property type="entry name" value="CARBOHYDRATE SULFOTRANSFERASE"/>
    <property type="match status" value="1"/>
</dbReference>
<dbReference type="EC" id="2.8.2.-" evidence="9"/>
<sequence length="201" mass="23360">MEDAQMRLKTYNKLIVVRDPLERLASAWLDKFFISPGRFSFIRRLRQAVGNSKFGNTTTKRALPTNRSRRGSMHGARRAPPISIRDFVWSIINNKYRNEHWEPFFSQCAPCQVQYDFIAHTDTLVEDLRLFFHMSGIVGKDGILPRQHPSRAKAGFGRTFRVVPPEDIRHLGEIYKPDFDMFGYSIEEDLEAIENALKQNV</sequence>
<keyword evidence="11" id="KW-1185">Reference proteome</keyword>
<evidence type="ECO:0000256" key="1">
    <source>
        <dbReference type="ARBA" id="ARBA00004323"/>
    </source>
</evidence>
<evidence type="ECO:0000256" key="10">
    <source>
        <dbReference type="SAM" id="MobiDB-lite"/>
    </source>
</evidence>
<dbReference type="Proteomes" id="UP000515135">
    <property type="component" value="Unplaced"/>
</dbReference>
<dbReference type="Pfam" id="PF03567">
    <property type="entry name" value="Sulfotransfer_2"/>
    <property type="match status" value="1"/>
</dbReference>
<comment type="similarity">
    <text evidence="2 9">Belongs to the sulfotransferase 2 family.</text>
</comment>
<keyword evidence="6 9" id="KW-0333">Golgi apparatus</keyword>